<dbReference type="RefSeq" id="WP_131914409.1">
    <property type="nucleotide sequence ID" value="NZ_OU594967.1"/>
</dbReference>
<protein>
    <submittedName>
        <fullName evidence="1">Uncharacterized protein</fullName>
    </submittedName>
</protein>
<organism evidence="1 2">
    <name type="scientific">Celerinatantimonas diazotrophica</name>
    <dbReference type="NCBI Taxonomy" id="412034"/>
    <lineage>
        <taxon>Bacteria</taxon>
        <taxon>Pseudomonadati</taxon>
        <taxon>Pseudomonadota</taxon>
        <taxon>Gammaproteobacteria</taxon>
        <taxon>Celerinatantimonadaceae</taxon>
        <taxon>Celerinatantimonas</taxon>
    </lineage>
</organism>
<name>A0A4R1J7E8_9GAMM</name>
<evidence type="ECO:0000313" key="1">
    <source>
        <dbReference type="EMBL" id="TCK46412.1"/>
    </source>
</evidence>
<proteinExistence type="predicted"/>
<sequence>MINSLVATTSFEQIAQGDYIDKLSFNRLGDVAFFDPNWLNAGEKVDNPINGYWLLPGSECALELAVVSDYGLIQGQLLLADQSTIAIQGFTDTQASLLGETPWRQSVSFNVCCETQILSFSGYLDVACNQLKLTRWQAHGTAPGDEYLQASAAAYHFVR</sequence>
<accession>A0A4R1J7E8</accession>
<dbReference type="AlphaFoldDB" id="A0A4R1J7E8"/>
<keyword evidence="2" id="KW-1185">Reference proteome</keyword>
<reference evidence="1 2" key="1">
    <citation type="submission" date="2019-03" db="EMBL/GenBank/DDBJ databases">
        <title>Genomic Encyclopedia of Type Strains, Phase IV (KMG-IV): sequencing the most valuable type-strain genomes for metagenomic binning, comparative biology and taxonomic classification.</title>
        <authorList>
            <person name="Goeker M."/>
        </authorList>
    </citation>
    <scope>NUCLEOTIDE SEQUENCE [LARGE SCALE GENOMIC DNA]</scope>
    <source>
        <strain evidence="1 2">DSM 18577</strain>
    </source>
</reference>
<evidence type="ECO:0000313" key="2">
    <source>
        <dbReference type="Proteomes" id="UP000295565"/>
    </source>
</evidence>
<gene>
    <name evidence="1" type="ORF">EV690_3691</name>
</gene>
<comment type="caution">
    <text evidence="1">The sequence shown here is derived from an EMBL/GenBank/DDBJ whole genome shotgun (WGS) entry which is preliminary data.</text>
</comment>
<dbReference type="EMBL" id="SMGD01000019">
    <property type="protein sequence ID" value="TCK46412.1"/>
    <property type="molecule type" value="Genomic_DNA"/>
</dbReference>
<dbReference type="OrthoDB" id="6101021at2"/>
<dbReference type="Proteomes" id="UP000295565">
    <property type="component" value="Unassembled WGS sequence"/>
</dbReference>